<evidence type="ECO:0000313" key="1">
    <source>
        <dbReference type="EMBL" id="KAF4364744.1"/>
    </source>
</evidence>
<gene>
    <name evidence="1" type="ORF">F8388_013775</name>
</gene>
<comment type="caution">
    <text evidence="1">The sequence shown here is derived from an EMBL/GenBank/DDBJ whole genome shotgun (WGS) entry which is preliminary data.</text>
</comment>
<dbReference type="Proteomes" id="UP000525078">
    <property type="component" value="Unassembled WGS sequence"/>
</dbReference>
<dbReference type="AlphaFoldDB" id="A0A7J6F209"/>
<dbReference type="EMBL" id="JAATIP010000165">
    <property type="protein sequence ID" value="KAF4364744.1"/>
    <property type="molecule type" value="Genomic_DNA"/>
</dbReference>
<evidence type="ECO:0008006" key="3">
    <source>
        <dbReference type="Google" id="ProtNLM"/>
    </source>
</evidence>
<protein>
    <recommendedName>
        <fullName evidence="3">Reverse transcriptase zinc-binding domain-containing protein</fullName>
    </recommendedName>
</protein>
<reference evidence="1 2" key="1">
    <citation type="journal article" date="2020" name="bioRxiv">
        <title>Sequence and annotation of 42 cannabis genomes reveals extensive copy number variation in cannabinoid synthesis and pathogen resistance genes.</title>
        <authorList>
            <person name="Mckernan K.J."/>
            <person name="Helbert Y."/>
            <person name="Kane L.T."/>
            <person name="Ebling H."/>
            <person name="Zhang L."/>
            <person name="Liu B."/>
            <person name="Eaton Z."/>
            <person name="Mclaughlin S."/>
            <person name="Kingan S."/>
            <person name="Baybayan P."/>
            <person name="Concepcion G."/>
            <person name="Jordan M."/>
            <person name="Riva A."/>
            <person name="Barbazuk W."/>
            <person name="Harkins T."/>
        </authorList>
    </citation>
    <scope>NUCLEOTIDE SEQUENCE [LARGE SCALE GENOMIC DNA]</scope>
    <source>
        <strain evidence="2">cv. Jamaican Lion 4</strain>
        <tissue evidence="1">Leaf</tissue>
    </source>
</reference>
<organism evidence="1 2">
    <name type="scientific">Cannabis sativa</name>
    <name type="common">Hemp</name>
    <name type="synonym">Marijuana</name>
    <dbReference type="NCBI Taxonomy" id="3483"/>
    <lineage>
        <taxon>Eukaryota</taxon>
        <taxon>Viridiplantae</taxon>
        <taxon>Streptophyta</taxon>
        <taxon>Embryophyta</taxon>
        <taxon>Tracheophyta</taxon>
        <taxon>Spermatophyta</taxon>
        <taxon>Magnoliopsida</taxon>
        <taxon>eudicotyledons</taxon>
        <taxon>Gunneridae</taxon>
        <taxon>Pentapetalae</taxon>
        <taxon>rosids</taxon>
        <taxon>fabids</taxon>
        <taxon>Rosales</taxon>
        <taxon>Cannabaceae</taxon>
        <taxon>Cannabis</taxon>
    </lineage>
</organism>
<proteinExistence type="predicted"/>
<sequence>MKSNDSRIVYSFGRINYNKSLLLFSPNTPEEIRVLYVSSIAMTMTEEIKILFEHDDDWLWNFTSHGHYSVKSGYNLAIGGENLLPSSSNEVMAAWWRSYLAIQIPKKILHFGWKGFHESLPSFSGLLRRHSTPPRVSTGFTREQSNAETEVLSYKLYVDAAINVIGFGAVIFSSNNQMKAALSKLLQDI</sequence>
<evidence type="ECO:0000313" key="2">
    <source>
        <dbReference type="Proteomes" id="UP000525078"/>
    </source>
</evidence>
<name>A0A7J6F209_CANSA</name>
<accession>A0A7J6F209</accession>